<dbReference type="InterPro" id="IPR001387">
    <property type="entry name" value="Cro/C1-type_HTH"/>
</dbReference>
<dbReference type="InterPro" id="IPR010982">
    <property type="entry name" value="Lambda_DNA-bd_dom_sf"/>
</dbReference>
<proteinExistence type="predicted"/>
<accession>A0A1L7D3L7</accession>
<feature type="domain" description="HTH cro/C1-type" evidence="1">
    <location>
        <begin position="23"/>
        <end position="65"/>
    </location>
</feature>
<evidence type="ECO:0000313" key="3">
    <source>
        <dbReference type="Proteomes" id="UP000185491"/>
    </source>
</evidence>
<protein>
    <recommendedName>
        <fullName evidence="1">HTH cro/C1-type domain-containing protein</fullName>
    </recommendedName>
</protein>
<sequence length="76" mass="8196">MDIRLDPSVLDMARRALNVNSDRALGEALGVSVPTVRAYRRGTSVPSLRVMVELKRLTGRPLDTMCVAADALAKSA</sequence>
<dbReference type="Proteomes" id="UP000185491">
    <property type="component" value="Chromosome"/>
</dbReference>
<dbReference type="AlphaFoldDB" id="A0A1L7D3L7"/>
<dbReference type="OrthoDB" id="513181at2"/>
<evidence type="ECO:0000259" key="1">
    <source>
        <dbReference type="PROSITE" id="PS50943"/>
    </source>
</evidence>
<dbReference type="KEGG" id="cpho:CPHO_07240"/>
<dbReference type="GO" id="GO:0003677">
    <property type="term" value="F:DNA binding"/>
    <property type="evidence" value="ECO:0007669"/>
    <property type="project" value="InterPro"/>
</dbReference>
<dbReference type="PROSITE" id="PS50943">
    <property type="entry name" value="HTH_CROC1"/>
    <property type="match status" value="1"/>
</dbReference>
<gene>
    <name evidence="2" type="ORF">CPHO_07240</name>
</gene>
<dbReference type="RefSeq" id="WP_075734491.1">
    <property type="nucleotide sequence ID" value="NZ_CP009249.1"/>
</dbReference>
<dbReference type="CDD" id="cd00093">
    <property type="entry name" value="HTH_XRE"/>
    <property type="match status" value="1"/>
</dbReference>
<dbReference type="Pfam" id="PF01381">
    <property type="entry name" value="HTH_3"/>
    <property type="match status" value="1"/>
</dbReference>
<reference evidence="2 3" key="1">
    <citation type="submission" date="2014-08" db="EMBL/GenBank/DDBJ databases">
        <title>Complete genome sequence of Corynebacterium phocae M408/89/1(T)(=DSM 44612(T)), isolated from the common seal (Phoca vitulina).</title>
        <authorList>
            <person name="Ruckert C."/>
            <person name="Albersmeier A."/>
            <person name="Winkler A."/>
            <person name="Kalinowski J."/>
        </authorList>
    </citation>
    <scope>NUCLEOTIDE SEQUENCE [LARGE SCALE GENOMIC DNA]</scope>
    <source>
        <strain evidence="2 3">M408/89/1</strain>
    </source>
</reference>
<organism evidence="2 3">
    <name type="scientific">Corynebacterium phocae</name>
    <dbReference type="NCBI Taxonomy" id="161895"/>
    <lineage>
        <taxon>Bacteria</taxon>
        <taxon>Bacillati</taxon>
        <taxon>Actinomycetota</taxon>
        <taxon>Actinomycetes</taxon>
        <taxon>Mycobacteriales</taxon>
        <taxon>Corynebacteriaceae</taxon>
        <taxon>Corynebacterium</taxon>
    </lineage>
</organism>
<keyword evidence="3" id="KW-1185">Reference proteome</keyword>
<dbReference type="EMBL" id="CP009249">
    <property type="protein sequence ID" value="APT92718.1"/>
    <property type="molecule type" value="Genomic_DNA"/>
</dbReference>
<evidence type="ECO:0000313" key="2">
    <source>
        <dbReference type="EMBL" id="APT92718.1"/>
    </source>
</evidence>
<dbReference type="SUPFAM" id="SSF47413">
    <property type="entry name" value="lambda repressor-like DNA-binding domains"/>
    <property type="match status" value="1"/>
</dbReference>
<name>A0A1L7D3L7_9CORY</name>